<dbReference type="Gene3D" id="3.30.420.10">
    <property type="entry name" value="Ribonuclease H-like superfamily/Ribonuclease H"/>
    <property type="match status" value="1"/>
</dbReference>
<keyword evidence="6" id="KW-0255">Endonuclease</keyword>
<keyword evidence="4" id="KW-0548">Nucleotidyltransferase</keyword>
<dbReference type="Pfam" id="PF17917">
    <property type="entry name" value="RT_RNaseH"/>
    <property type="match status" value="1"/>
</dbReference>
<evidence type="ECO:0000256" key="3">
    <source>
        <dbReference type="ARBA" id="ARBA00022679"/>
    </source>
</evidence>
<evidence type="ECO:0000256" key="2">
    <source>
        <dbReference type="ARBA" id="ARBA00012180"/>
    </source>
</evidence>
<dbReference type="InterPro" id="IPR050951">
    <property type="entry name" value="Retrovirus_Pol_polyprotein"/>
</dbReference>
<keyword evidence="3" id="KW-0808">Transferase</keyword>
<dbReference type="InterPro" id="IPR041588">
    <property type="entry name" value="Integrase_H2C2"/>
</dbReference>
<dbReference type="GO" id="GO:0015074">
    <property type="term" value="P:DNA integration"/>
    <property type="evidence" value="ECO:0007669"/>
    <property type="project" value="InterPro"/>
</dbReference>
<feature type="region of interest" description="Disordered" evidence="10">
    <location>
        <begin position="1240"/>
        <end position="1277"/>
    </location>
</feature>
<keyword evidence="8" id="KW-0695">RNA-directed DNA polymerase</keyword>
<evidence type="ECO:0000256" key="9">
    <source>
        <dbReference type="ARBA" id="ARBA00039658"/>
    </source>
</evidence>
<dbReference type="PANTHER" id="PTHR37984">
    <property type="entry name" value="PROTEIN CBG26694"/>
    <property type="match status" value="1"/>
</dbReference>
<dbReference type="InterPro" id="IPR041373">
    <property type="entry name" value="RT_RNaseH"/>
</dbReference>
<dbReference type="PANTHER" id="PTHR37984:SF8">
    <property type="entry name" value="CCHC-TYPE DOMAIN-CONTAINING PROTEIN"/>
    <property type="match status" value="1"/>
</dbReference>
<dbReference type="SUPFAM" id="SSF53098">
    <property type="entry name" value="Ribonuclease H-like"/>
    <property type="match status" value="1"/>
</dbReference>
<dbReference type="FunFam" id="3.30.420.10:FF:000063">
    <property type="entry name" value="Retrovirus-related Pol polyprotein from transposon 297-like Protein"/>
    <property type="match status" value="1"/>
</dbReference>
<dbReference type="InterPro" id="IPR043128">
    <property type="entry name" value="Rev_trsase/Diguanyl_cyclase"/>
</dbReference>
<evidence type="ECO:0000256" key="6">
    <source>
        <dbReference type="ARBA" id="ARBA00022759"/>
    </source>
</evidence>
<sequence>MAQGLRRIDPLVFDENVAHNWEKFKREWRVYSNAGLSAASKKVQAYTLLNLAGPEALDKLDTFTFEDDEDREDPDVLVKKFDELCLPVKNVIMDRHAFNTTNQTQHESIQSYVSTLKIMARKCEFGTLHDELIRDRLVCGILSDTVRAQLLKEKKLTLTSATEICILHEQSEKGNRVLKKEAEVCTVQFNPCSNCGGQHPPDRNRFPAFNKRCNTCGKMNHFSKCCRSGKPTSNRPGQVPPPTARRGRYTHVSELDTQPTQEPTDVFHCETIEMFYCESIDKPGDVHVQDERFAELSTCNTGKQLTVKIDTGAKCNVIPRALLQHIDPTACIDRNRRANLVAYGGHIIQTLGAADVNFGCGLLQFQVVDRNVKPLLGLRDSVKLGYVTFGSEVHAVVQQEAPELTEYKDLFDTSTVGKLPVVYHMRLDDTVHPTIRAPRRVPLAMKDKIVAELHRMIELGVITPVQEPTEWVSAMVAASKRDGSMRLCIDPVNLNKALLRPHHPMKTVEEVIAHMPDAKVFSILDAKCGFWQVPLSKESSKLTTFMTPVGRYAFLRMPYGITTGSEVFQRCMEQLFEGQPCAIVIDDILVWGRSREEHDLRLRQVMDRIRAVNLKLNPEKCRFRVTEVSYVGHLLTNQGVKPDLAKTAAIRLISPPEDKHSLQRFLGMTNYLAKFIPGYSEATAPLRELLRQDVDWCWLEHHTAAFTKLKELIASPPVLQYFDVHQPVVLSADASQHGLGAVCLQNDRPVAFASRALTETESRYAQIEKELLALVYACTKFHHYIYGRPVTVETDHQPLITILKKPLHTASARLQRMMLRLQRYNLNVIYKRGKELYVADALSRAHLPSTDQAEATGEYEVMVVDVLSSHRVEELRHDTLADPMCRRLSEVITAGWPNAFREVPRDLRPFYAMREELTTDSGLLLRGQRFIIPHSLQRYYVKQLHQGHPGLEATKRRARETMFWPTIYSDIEKEVSRCAPCNALKPHQPKEPLRLHDVPDLPWSLTAADVFEWEGKEHLVLVDSYSGWFEVDRLPGTTSATLVAKLKHHFATHGVPQQLMTDNAAYFTSREFQDFAHKWDFRHVTSSPLYPQSNGLAERAVRSAKHLLEKCARDGADIDAALLSLRNTPRNGLPSPAQRLLSRRTRAFIPMTKAMYSPKVETQVQRALTQARQRGKAYYDKSARPLAPLRAGQTVRMQTQKGHDRLATVLGTAPQPNSYQVKAGDATYVRNRRHLLQTPETYVSGSTAEDPPAVAAVAPPPRPQQDTVGPEVSQGQGPVIVTRSGRVSKPSSLYEDFHMGTLCGARTH</sequence>
<dbReference type="Gene3D" id="3.10.10.10">
    <property type="entry name" value="HIV Type 1 Reverse Transcriptase, subunit A, domain 1"/>
    <property type="match status" value="1"/>
</dbReference>
<comment type="similarity">
    <text evidence="1">Belongs to the beta type-B retroviral polymerase family. HERV class-II K(HML-2) pol subfamily.</text>
</comment>
<dbReference type="OrthoDB" id="775972at2759"/>
<evidence type="ECO:0000256" key="5">
    <source>
        <dbReference type="ARBA" id="ARBA00022722"/>
    </source>
</evidence>
<protein>
    <recommendedName>
        <fullName evidence="9">Gypsy retrotransposon integrase-like protein 1</fullName>
        <ecNumber evidence="2">3.1.26.4</ecNumber>
    </recommendedName>
</protein>
<evidence type="ECO:0000256" key="8">
    <source>
        <dbReference type="ARBA" id="ARBA00022918"/>
    </source>
</evidence>
<dbReference type="GO" id="GO:0003964">
    <property type="term" value="F:RNA-directed DNA polymerase activity"/>
    <property type="evidence" value="ECO:0007669"/>
    <property type="project" value="UniProtKB-KW"/>
</dbReference>
<dbReference type="InterPro" id="IPR043502">
    <property type="entry name" value="DNA/RNA_pol_sf"/>
</dbReference>
<dbReference type="Pfam" id="PF00665">
    <property type="entry name" value="rve"/>
    <property type="match status" value="1"/>
</dbReference>
<dbReference type="InterPro" id="IPR036397">
    <property type="entry name" value="RNaseH_sf"/>
</dbReference>
<proteinExistence type="inferred from homology"/>
<dbReference type="Proteomes" id="UP001152622">
    <property type="component" value="Chromosome 5"/>
</dbReference>
<organism evidence="12 13">
    <name type="scientific">Synaphobranchus kaupii</name>
    <name type="common">Kaup's arrowtooth eel</name>
    <dbReference type="NCBI Taxonomy" id="118154"/>
    <lineage>
        <taxon>Eukaryota</taxon>
        <taxon>Metazoa</taxon>
        <taxon>Chordata</taxon>
        <taxon>Craniata</taxon>
        <taxon>Vertebrata</taxon>
        <taxon>Euteleostomi</taxon>
        <taxon>Actinopterygii</taxon>
        <taxon>Neopterygii</taxon>
        <taxon>Teleostei</taxon>
        <taxon>Anguilliformes</taxon>
        <taxon>Synaphobranchidae</taxon>
        <taxon>Synaphobranchus</taxon>
    </lineage>
</organism>
<accession>A0A9Q1FLN4</accession>
<evidence type="ECO:0000256" key="1">
    <source>
        <dbReference type="ARBA" id="ARBA00010879"/>
    </source>
</evidence>
<dbReference type="Gene3D" id="1.10.340.70">
    <property type="match status" value="1"/>
</dbReference>
<dbReference type="Pfam" id="PF00078">
    <property type="entry name" value="RVT_1"/>
    <property type="match status" value="1"/>
</dbReference>
<keyword evidence="13" id="KW-1185">Reference proteome</keyword>
<dbReference type="PROSITE" id="PS50994">
    <property type="entry name" value="INTEGRASE"/>
    <property type="match status" value="1"/>
</dbReference>
<feature type="region of interest" description="Disordered" evidence="10">
    <location>
        <begin position="228"/>
        <end position="248"/>
    </location>
</feature>
<evidence type="ECO:0000256" key="4">
    <source>
        <dbReference type="ARBA" id="ARBA00022695"/>
    </source>
</evidence>
<dbReference type="InterPro" id="IPR001584">
    <property type="entry name" value="Integrase_cat-core"/>
</dbReference>
<dbReference type="InterPro" id="IPR000477">
    <property type="entry name" value="RT_dom"/>
</dbReference>
<dbReference type="CDD" id="cd01647">
    <property type="entry name" value="RT_LTR"/>
    <property type="match status" value="1"/>
</dbReference>
<evidence type="ECO:0000259" key="11">
    <source>
        <dbReference type="PROSITE" id="PS50994"/>
    </source>
</evidence>
<dbReference type="Pfam" id="PF17921">
    <property type="entry name" value="Integrase_H2C2"/>
    <property type="match status" value="1"/>
</dbReference>
<dbReference type="GO" id="GO:0004523">
    <property type="term" value="F:RNA-DNA hybrid ribonuclease activity"/>
    <property type="evidence" value="ECO:0007669"/>
    <property type="project" value="UniProtKB-EC"/>
</dbReference>
<keyword evidence="7" id="KW-0378">Hydrolase</keyword>
<keyword evidence="5" id="KW-0540">Nuclease</keyword>
<dbReference type="CDD" id="cd09274">
    <property type="entry name" value="RNase_HI_RT_Ty3"/>
    <property type="match status" value="1"/>
</dbReference>
<name>A0A9Q1FLN4_SYNKA</name>
<dbReference type="FunFam" id="1.10.340.70:FF:000003">
    <property type="entry name" value="Protein CBG25708"/>
    <property type="match status" value="1"/>
</dbReference>
<reference evidence="12" key="1">
    <citation type="journal article" date="2023" name="Science">
        <title>Genome structures resolve the early diversification of teleost fishes.</title>
        <authorList>
            <person name="Parey E."/>
            <person name="Louis A."/>
            <person name="Montfort J."/>
            <person name="Bouchez O."/>
            <person name="Roques C."/>
            <person name="Iampietro C."/>
            <person name="Lluch J."/>
            <person name="Castinel A."/>
            <person name="Donnadieu C."/>
            <person name="Desvignes T."/>
            <person name="Floi Bucao C."/>
            <person name="Jouanno E."/>
            <person name="Wen M."/>
            <person name="Mejri S."/>
            <person name="Dirks R."/>
            <person name="Jansen H."/>
            <person name="Henkel C."/>
            <person name="Chen W.J."/>
            <person name="Zahm M."/>
            <person name="Cabau C."/>
            <person name="Klopp C."/>
            <person name="Thompson A.W."/>
            <person name="Robinson-Rechavi M."/>
            <person name="Braasch I."/>
            <person name="Lecointre G."/>
            <person name="Bobe J."/>
            <person name="Postlethwait J.H."/>
            <person name="Berthelot C."/>
            <person name="Roest Crollius H."/>
            <person name="Guiguen Y."/>
        </authorList>
    </citation>
    <scope>NUCLEOTIDE SEQUENCE</scope>
    <source>
        <strain evidence="12">WJC10195</strain>
    </source>
</reference>
<evidence type="ECO:0000256" key="7">
    <source>
        <dbReference type="ARBA" id="ARBA00022801"/>
    </source>
</evidence>
<comment type="caution">
    <text evidence="12">The sequence shown here is derived from an EMBL/GenBank/DDBJ whole genome shotgun (WGS) entry which is preliminary data.</text>
</comment>
<dbReference type="InterPro" id="IPR012337">
    <property type="entry name" value="RNaseH-like_sf"/>
</dbReference>
<dbReference type="GO" id="GO:0003676">
    <property type="term" value="F:nucleic acid binding"/>
    <property type="evidence" value="ECO:0007669"/>
    <property type="project" value="InterPro"/>
</dbReference>
<evidence type="ECO:0000313" key="12">
    <source>
        <dbReference type="EMBL" id="KAJ8361283.1"/>
    </source>
</evidence>
<dbReference type="EC" id="3.1.26.4" evidence="2"/>
<dbReference type="EMBL" id="JAINUF010000005">
    <property type="protein sequence ID" value="KAJ8361283.1"/>
    <property type="molecule type" value="Genomic_DNA"/>
</dbReference>
<dbReference type="FunFam" id="3.30.70.270:FF:000026">
    <property type="entry name" value="Transposon Ty3-G Gag-Pol polyprotein"/>
    <property type="match status" value="1"/>
</dbReference>
<dbReference type="Gene3D" id="3.30.70.270">
    <property type="match status" value="2"/>
</dbReference>
<gene>
    <name evidence="12" type="ORF">SKAU_G00178080</name>
</gene>
<dbReference type="SUPFAM" id="SSF56672">
    <property type="entry name" value="DNA/RNA polymerases"/>
    <property type="match status" value="1"/>
</dbReference>
<feature type="domain" description="Integrase catalytic" evidence="11">
    <location>
        <begin position="998"/>
        <end position="1166"/>
    </location>
</feature>
<evidence type="ECO:0000256" key="10">
    <source>
        <dbReference type="SAM" id="MobiDB-lite"/>
    </source>
</evidence>
<evidence type="ECO:0000313" key="13">
    <source>
        <dbReference type="Proteomes" id="UP001152622"/>
    </source>
</evidence>